<gene>
    <name evidence="20" type="ORF">SAMN05216361_2692</name>
</gene>
<evidence type="ECO:0000256" key="17">
    <source>
        <dbReference type="PIRSR" id="PIRSR603561-1"/>
    </source>
</evidence>
<dbReference type="OrthoDB" id="9810648at2"/>
<feature type="binding site" evidence="17">
    <location>
        <position position="118"/>
    </location>
    <ligand>
        <name>8-oxo-dGTP</name>
        <dbReference type="ChEBI" id="CHEBI:77896"/>
    </ligand>
</feature>
<dbReference type="InterPro" id="IPR003561">
    <property type="entry name" value="Mutator_MutT"/>
</dbReference>
<dbReference type="CDD" id="cd03425">
    <property type="entry name" value="NUDIX_MutT_NudA_like"/>
    <property type="match status" value="1"/>
</dbReference>
<comment type="similarity">
    <text evidence="2">Belongs to the Nudix hydrolase family.</text>
</comment>
<keyword evidence="5 18" id="KW-0479">Metal-binding</keyword>
<comment type="cofactor">
    <cofactor evidence="1 18">
        <name>Mg(2+)</name>
        <dbReference type="ChEBI" id="CHEBI:18420"/>
    </cofactor>
</comment>
<dbReference type="EC" id="3.6.1.55" evidence="12"/>
<dbReference type="InterPro" id="IPR015797">
    <property type="entry name" value="NUDIX_hydrolase-like_dom_sf"/>
</dbReference>
<evidence type="ECO:0000256" key="16">
    <source>
        <dbReference type="ARBA" id="ARBA00042798"/>
    </source>
</evidence>
<evidence type="ECO:0000313" key="21">
    <source>
        <dbReference type="Proteomes" id="UP000184520"/>
    </source>
</evidence>
<evidence type="ECO:0000256" key="8">
    <source>
        <dbReference type="ARBA" id="ARBA00022842"/>
    </source>
</evidence>
<feature type="binding site" evidence="17">
    <location>
        <position position="27"/>
    </location>
    <ligand>
        <name>8-oxo-dGTP</name>
        <dbReference type="ChEBI" id="CHEBI:77896"/>
    </ligand>
</feature>
<evidence type="ECO:0000256" key="12">
    <source>
        <dbReference type="ARBA" id="ARBA00038905"/>
    </source>
</evidence>
<evidence type="ECO:0000256" key="18">
    <source>
        <dbReference type="PIRSR" id="PIRSR603561-2"/>
    </source>
</evidence>
<feature type="binding site" evidence="18">
    <location>
        <position position="56"/>
    </location>
    <ligand>
        <name>Mg(2+)</name>
        <dbReference type="ChEBI" id="CHEBI:18420"/>
    </ligand>
</feature>
<feature type="binding site" evidence="17">
    <location>
        <begin position="33"/>
        <end position="36"/>
    </location>
    <ligand>
        <name>8-oxo-dGTP</name>
        <dbReference type="ChEBI" id="CHEBI:77896"/>
    </ligand>
</feature>
<dbReference type="PROSITE" id="PS51462">
    <property type="entry name" value="NUDIX"/>
    <property type="match status" value="1"/>
</dbReference>
<dbReference type="PRINTS" id="PR00502">
    <property type="entry name" value="NUDIXFAMILY"/>
</dbReference>
<evidence type="ECO:0000256" key="2">
    <source>
        <dbReference type="ARBA" id="ARBA00005582"/>
    </source>
</evidence>
<proteinExistence type="inferred from homology"/>
<dbReference type="Pfam" id="PF14815">
    <property type="entry name" value="NUDIX_4"/>
    <property type="match status" value="1"/>
</dbReference>
<evidence type="ECO:0000256" key="10">
    <source>
        <dbReference type="ARBA" id="ARBA00035861"/>
    </source>
</evidence>
<feature type="domain" description="Nudix hydrolase" evidence="19">
    <location>
        <begin position="1"/>
        <end position="129"/>
    </location>
</feature>
<dbReference type="Proteomes" id="UP000184520">
    <property type="component" value="Unassembled WGS sequence"/>
</dbReference>
<evidence type="ECO:0000256" key="4">
    <source>
        <dbReference type="ARBA" id="ARBA00022705"/>
    </source>
</evidence>
<dbReference type="PANTHER" id="PTHR47707:SF1">
    <property type="entry name" value="NUDIX HYDROLASE FAMILY PROTEIN"/>
    <property type="match status" value="1"/>
</dbReference>
<feature type="binding site" evidence="17">
    <location>
        <position position="22"/>
    </location>
    <ligand>
        <name>8-oxo-dGTP</name>
        <dbReference type="ChEBI" id="CHEBI:77896"/>
    </ligand>
</feature>
<dbReference type="InterPro" id="IPR000086">
    <property type="entry name" value="NUDIX_hydrolase_dom"/>
</dbReference>
<dbReference type="SUPFAM" id="SSF55811">
    <property type="entry name" value="Nudix"/>
    <property type="match status" value="1"/>
</dbReference>
<dbReference type="InterPro" id="IPR047127">
    <property type="entry name" value="MutT-like"/>
</dbReference>
<dbReference type="STRING" id="634436.SAMN05216361_2692"/>
<dbReference type="GO" id="GO:0008413">
    <property type="term" value="F:8-oxo-7,8-dihydroguanosine triphosphate pyrophosphatase activity"/>
    <property type="evidence" value="ECO:0007669"/>
    <property type="project" value="InterPro"/>
</dbReference>
<accession>A0A1M5LJJ6</accession>
<evidence type="ECO:0000256" key="5">
    <source>
        <dbReference type="ARBA" id="ARBA00022723"/>
    </source>
</evidence>
<evidence type="ECO:0000256" key="7">
    <source>
        <dbReference type="ARBA" id="ARBA00022801"/>
    </source>
</evidence>
<evidence type="ECO:0000256" key="1">
    <source>
        <dbReference type="ARBA" id="ARBA00001946"/>
    </source>
</evidence>
<evidence type="ECO:0000256" key="13">
    <source>
        <dbReference type="ARBA" id="ARBA00040794"/>
    </source>
</evidence>
<comment type="catalytic activity">
    <reaction evidence="11">
        <text>8-oxo-GTP + H2O = 8-oxo-GMP + diphosphate + H(+)</text>
        <dbReference type="Rhea" id="RHEA:67616"/>
        <dbReference type="ChEBI" id="CHEBI:15377"/>
        <dbReference type="ChEBI" id="CHEBI:15378"/>
        <dbReference type="ChEBI" id="CHEBI:33019"/>
        <dbReference type="ChEBI" id="CHEBI:143553"/>
        <dbReference type="ChEBI" id="CHEBI:145694"/>
    </reaction>
</comment>
<dbReference type="EMBL" id="FQWD01000004">
    <property type="protein sequence ID" value="SHG65324.1"/>
    <property type="molecule type" value="Genomic_DNA"/>
</dbReference>
<dbReference type="Gene3D" id="3.90.79.10">
    <property type="entry name" value="Nucleoside Triphosphate Pyrophosphohydrolase"/>
    <property type="match status" value="1"/>
</dbReference>
<dbReference type="InterPro" id="IPR020476">
    <property type="entry name" value="Nudix_hydrolase"/>
</dbReference>
<dbReference type="GO" id="GO:0006260">
    <property type="term" value="P:DNA replication"/>
    <property type="evidence" value="ECO:0007669"/>
    <property type="project" value="UniProtKB-KW"/>
</dbReference>
<evidence type="ECO:0000256" key="3">
    <source>
        <dbReference type="ARBA" id="ARBA00022457"/>
    </source>
</evidence>
<keyword evidence="8 18" id="KW-0460">Magnesium</keyword>
<comment type="catalytic activity">
    <reaction evidence="10">
        <text>8-oxo-dGTP + H2O = 8-oxo-dGMP + diphosphate + H(+)</text>
        <dbReference type="Rhea" id="RHEA:31575"/>
        <dbReference type="ChEBI" id="CHEBI:15377"/>
        <dbReference type="ChEBI" id="CHEBI:15378"/>
        <dbReference type="ChEBI" id="CHEBI:33019"/>
        <dbReference type="ChEBI" id="CHEBI:63224"/>
        <dbReference type="ChEBI" id="CHEBI:77896"/>
        <dbReference type="EC" id="3.6.1.55"/>
    </reaction>
</comment>
<dbReference type="RefSeq" id="WP_073323890.1">
    <property type="nucleotide sequence ID" value="NZ_FQWD01000004.1"/>
</dbReference>
<keyword evidence="21" id="KW-1185">Reference proteome</keyword>
<keyword evidence="9" id="KW-0234">DNA repair</keyword>
<keyword evidence="3" id="KW-0515">Mutator protein</keyword>
<dbReference type="GO" id="GO:0046872">
    <property type="term" value="F:metal ion binding"/>
    <property type="evidence" value="ECO:0007669"/>
    <property type="project" value="UniProtKB-KW"/>
</dbReference>
<protein>
    <recommendedName>
        <fullName evidence="13">8-oxo-dGTP diphosphatase</fullName>
        <ecNumber evidence="12">3.6.1.55</ecNumber>
    </recommendedName>
    <alternativeName>
        <fullName evidence="16">7,8-dihydro-8-oxoguanine-triphosphatase</fullName>
    </alternativeName>
    <alternativeName>
        <fullName evidence="15">Mutator protein MutT</fullName>
    </alternativeName>
    <alternativeName>
        <fullName evidence="14">dGTP pyrophosphohydrolase</fullName>
    </alternativeName>
</protein>
<evidence type="ECO:0000256" key="6">
    <source>
        <dbReference type="ARBA" id="ARBA00022763"/>
    </source>
</evidence>
<keyword evidence="4" id="KW-0235">DNA replication</keyword>
<keyword evidence="7" id="KW-0378">Hydrolase</keyword>
<reference evidence="21" key="1">
    <citation type="submission" date="2016-11" db="EMBL/GenBank/DDBJ databases">
        <authorList>
            <person name="Varghese N."/>
            <person name="Submissions S."/>
        </authorList>
    </citation>
    <scope>NUCLEOTIDE SEQUENCE [LARGE SCALE GENOMIC DNA]</scope>
    <source>
        <strain evidence="21">CGMCC 1.8995</strain>
    </source>
</reference>
<evidence type="ECO:0000313" key="20">
    <source>
        <dbReference type="EMBL" id="SHG65324.1"/>
    </source>
</evidence>
<dbReference type="GO" id="GO:0044716">
    <property type="term" value="F:8-oxo-GDP phosphatase activity"/>
    <property type="evidence" value="ECO:0007669"/>
    <property type="project" value="TreeGrafter"/>
</dbReference>
<dbReference type="GO" id="GO:0035539">
    <property type="term" value="F:8-oxo-7,8-dihydrodeoxyguanosine triphosphate pyrophosphatase activity"/>
    <property type="evidence" value="ECO:0007669"/>
    <property type="project" value="UniProtKB-EC"/>
</dbReference>
<organism evidence="20 21">
    <name type="scientific">Marisediminitalea aggregata</name>
    <dbReference type="NCBI Taxonomy" id="634436"/>
    <lineage>
        <taxon>Bacteria</taxon>
        <taxon>Pseudomonadati</taxon>
        <taxon>Pseudomonadota</taxon>
        <taxon>Gammaproteobacteria</taxon>
        <taxon>Alteromonadales</taxon>
        <taxon>Alteromonadaceae</taxon>
        <taxon>Marisediminitalea</taxon>
    </lineage>
</organism>
<name>A0A1M5LJJ6_9ALTE</name>
<dbReference type="GO" id="GO:0044715">
    <property type="term" value="F:8-oxo-dGDP phosphatase activity"/>
    <property type="evidence" value="ECO:0007669"/>
    <property type="project" value="TreeGrafter"/>
</dbReference>
<dbReference type="InterPro" id="IPR029119">
    <property type="entry name" value="MutY_C"/>
</dbReference>
<dbReference type="NCBIfam" id="TIGR00586">
    <property type="entry name" value="mutt"/>
    <property type="match status" value="1"/>
</dbReference>
<evidence type="ECO:0000256" key="15">
    <source>
        <dbReference type="ARBA" id="ARBA00041979"/>
    </source>
</evidence>
<sequence>MKVVEVAVGVVIRGHQTFVCLRSNDKHQGGKWEFPGGKVEAGESPEQALFRELQEEIAIEITHTDPLITIAHDYGDKQVKLIVFIVDGFKGEPVGNEGQPGKWLSIDTLDASAFPAANVAIIEALQGYIANK</sequence>
<evidence type="ECO:0000256" key="9">
    <source>
        <dbReference type="ARBA" id="ARBA00023204"/>
    </source>
</evidence>
<feature type="binding site" evidence="18">
    <location>
        <position position="36"/>
    </location>
    <ligand>
        <name>Mg(2+)</name>
        <dbReference type="ChEBI" id="CHEBI:18420"/>
    </ligand>
</feature>
<evidence type="ECO:0000256" key="14">
    <source>
        <dbReference type="ARBA" id="ARBA00041592"/>
    </source>
</evidence>
<dbReference type="GO" id="GO:0006281">
    <property type="term" value="P:DNA repair"/>
    <property type="evidence" value="ECO:0007669"/>
    <property type="project" value="UniProtKB-KW"/>
</dbReference>
<evidence type="ECO:0000259" key="19">
    <source>
        <dbReference type="PROSITE" id="PS51462"/>
    </source>
</evidence>
<dbReference type="AlphaFoldDB" id="A0A1M5LJJ6"/>
<evidence type="ECO:0000256" key="11">
    <source>
        <dbReference type="ARBA" id="ARBA00036904"/>
    </source>
</evidence>
<dbReference type="FunFam" id="3.90.79.10:FF:000014">
    <property type="entry name" value="8-oxo-dGTP diphosphatase MutT"/>
    <property type="match status" value="1"/>
</dbReference>
<dbReference type="PANTHER" id="PTHR47707">
    <property type="entry name" value="8-OXO-DGTP DIPHOSPHATASE"/>
    <property type="match status" value="1"/>
</dbReference>
<keyword evidence="6" id="KW-0227">DNA damage</keyword>